<sequence>MNFRRLSTLALPLGVVGIILLLVVPLPSQLLDFLIALNIVLGLLILLTAMYVKRPLDFSIFPSLLLVATLFRLGLNVASTRLILRDGDAGKVIHAFGDFVVGGSLVIGLVIFTILVVIQFLVITNGAGRVAEVGARFTLEAMPGKQMAIDADLNAGLIDEETARTRRAEVTAEADFYGAMDGGAKFVKGDAIAGIIIILINLIGGFVIGMVQKGMSPADALHTYSLLTVGDGLVTQIPALLMSVATGLIVTRATSQSDLGTDAAAQLLRNRTALRISGAGAIAIALIPGLPKLPFLVLGAGMLLLAQRVPAEQTDEKVIDLDAASPAAATPETPEQLMQQMRVDPLEIVLAPDLVDLVDTASGGDLLDRVRSLRRKIALELGIVIPPVRTRDSLDLPLSTYAVRISGVEVGTGLAPAGKVLALGDHLDGLPGTSTTEPVFGLAGKWVPAELRHQAEMTGATVVDRASVLVTHLAEIVRTNAGRLLSREDVKSLTDSLKSTDAAVVEELVPALLSLGEIQRVLQAMLEEGVPVRDLARIYEGLSLRAKVGSDQASLVEAARAALGPAVAAPHVRDGRLRVLTLDPLLEHQMVESLRITDAGPQLSLDPGRVEAVVDEAARKVQMAEDAGYTPVLVCAPALRAPLRRLVAMSAPAVAVLSYSEVSGPELVIETVGVVHGANAVAA</sequence>
<keyword evidence="4 7" id="KW-0812">Transmembrane</keyword>
<evidence type="ECO:0000313" key="8">
    <source>
        <dbReference type="EMBL" id="TXR55185.1"/>
    </source>
</evidence>
<feature type="transmembrane region" description="Helical" evidence="7">
    <location>
        <begin position="279"/>
        <end position="305"/>
    </location>
</feature>
<accession>A0A5C8ZAQ1</accession>
<dbReference type="EMBL" id="VKAC01000010">
    <property type="protein sequence ID" value="TXR55185.1"/>
    <property type="molecule type" value="Genomic_DNA"/>
</dbReference>
<dbReference type="InterPro" id="IPR042196">
    <property type="entry name" value="FHIPEP_4"/>
</dbReference>
<dbReference type="OrthoDB" id="9759185at2"/>
<evidence type="ECO:0000256" key="3">
    <source>
        <dbReference type="ARBA" id="ARBA00022475"/>
    </source>
</evidence>
<dbReference type="GO" id="GO:0005886">
    <property type="term" value="C:plasma membrane"/>
    <property type="evidence" value="ECO:0007669"/>
    <property type="project" value="UniProtKB-SubCell"/>
</dbReference>
<comment type="similarity">
    <text evidence="2">Belongs to the FHIPEP (flagella/HR/invasion proteins export pore) family.</text>
</comment>
<evidence type="ECO:0000256" key="7">
    <source>
        <dbReference type="SAM" id="Phobius"/>
    </source>
</evidence>
<proteinExistence type="inferred from homology"/>
<feature type="transmembrane region" description="Helical" evidence="7">
    <location>
        <begin position="191"/>
        <end position="211"/>
    </location>
</feature>
<feature type="transmembrane region" description="Helical" evidence="7">
    <location>
        <begin position="58"/>
        <end position="78"/>
    </location>
</feature>
<comment type="subcellular location">
    <subcellularLocation>
        <location evidence="1">Cell membrane</location>
        <topology evidence="1">Multi-pass membrane protein</topology>
    </subcellularLocation>
</comment>
<dbReference type="Proteomes" id="UP000321234">
    <property type="component" value="Unassembled WGS sequence"/>
</dbReference>
<reference evidence="8 9" key="1">
    <citation type="submission" date="2019-07" db="EMBL/GenBank/DDBJ databases">
        <title>Quadrisphaera sp. strain DD2A genome sequencing and assembly.</title>
        <authorList>
            <person name="Kim I."/>
        </authorList>
    </citation>
    <scope>NUCLEOTIDE SEQUENCE [LARGE SCALE GENOMIC DNA]</scope>
    <source>
        <strain evidence="8 9">DD2A</strain>
    </source>
</reference>
<dbReference type="Pfam" id="PF00771">
    <property type="entry name" value="FHIPEP"/>
    <property type="match status" value="1"/>
</dbReference>
<evidence type="ECO:0000256" key="6">
    <source>
        <dbReference type="ARBA" id="ARBA00023136"/>
    </source>
</evidence>
<dbReference type="GO" id="GO:0009306">
    <property type="term" value="P:protein secretion"/>
    <property type="evidence" value="ECO:0007669"/>
    <property type="project" value="InterPro"/>
</dbReference>
<comment type="caution">
    <text evidence="8">The sequence shown here is derived from an EMBL/GenBank/DDBJ whole genome shotgun (WGS) entry which is preliminary data.</text>
</comment>
<keyword evidence="3" id="KW-1003">Cell membrane</keyword>
<name>A0A5C8ZAQ1_9ACTN</name>
<dbReference type="Gene3D" id="3.40.50.12790">
    <property type="entry name" value="FHIPEP family, domain 4"/>
    <property type="match status" value="1"/>
</dbReference>
<dbReference type="PANTHER" id="PTHR30161:SF1">
    <property type="entry name" value="FLAGELLAR BIOSYNTHESIS PROTEIN FLHA-RELATED"/>
    <property type="match status" value="1"/>
</dbReference>
<feature type="transmembrane region" description="Helical" evidence="7">
    <location>
        <begin position="99"/>
        <end position="123"/>
    </location>
</feature>
<feature type="transmembrane region" description="Helical" evidence="7">
    <location>
        <begin position="33"/>
        <end position="52"/>
    </location>
</feature>
<dbReference type="InterPro" id="IPR001712">
    <property type="entry name" value="T3SS_FHIPEP"/>
</dbReference>
<dbReference type="RefSeq" id="WP_147927575.1">
    <property type="nucleotide sequence ID" value="NZ_VKAC01000010.1"/>
</dbReference>
<keyword evidence="8" id="KW-0282">Flagellum</keyword>
<dbReference type="Gene3D" id="3.40.30.60">
    <property type="entry name" value="FHIPEP family, domain 1"/>
    <property type="match status" value="1"/>
</dbReference>
<dbReference type="AlphaFoldDB" id="A0A5C8ZAQ1"/>
<dbReference type="GO" id="GO:0044780">
    <property type="term" value="P:bacterial-type flagellum assembly"/>
    <property type="evidence" value="ECO:0007669"/>
    <property type="project" value="TreeGrafter"/>
</dbReference>
<evidence type="ECO:0000256" key="4">
    <source>
        <dbReference type="ARBA" id="ARBA00022692"/>
    </source>
</evidence>
<evidence type="ECO:0000313" key="9">
    <source>
        <dbReference type="Proteomes" id="UP000321234"/>
    </source>
</evidence>
<keyword evidence="8" id="KW-0966">Cell projection</keyword>
<keyword evidence="5 7" id="KW-1133">Transmembrane helix</keyword>
<evidence type="ECO:0000256" key="2">
    <source>
        <dbReference type="ARBA" id="ARBA00008835"/>
    </source>
</evidence>
<dbReference type="InterPro" id="IPR042194">
    <property type="entry name" value="FHIPEP_1"/>
</dbReference>
<dbReference type="PIRSF" id="PIRSF005419">
    <property type="entry name" value="FlhA"/>
    <property type="match status" value="1"/>
</dbReference>
<dbReference type="InterPro" id="IPR042193">
    <property type="entry name" value="FHIPEP_3"/>
</dbReference>
<evidence type="ECO:0000256" key="1">
    <source>
        <dbReference type="ARBA" id="ARBA00004651"/>
    </source>
</evidence>
<keyword evidence="6 7" id="KW-0472">Membrane</keyword>
<keyword evidence="9" id="KW-1185">Reference proteome</keyword>
<evidence type="ECO:0000256" key="5">
    <source>
        <dbReference type="ARBA" id="ARBA00022989"/>
    </source>
</evidence>
<keyword evidence="8" id="KW-0969">Cilium</keyword>
<feature type="transmembrane region" description="Helical" evidence="7">
    <location>
        <begin position="6"/>
        <end position="26"/>
    </location>
</feature>
<dbReference type="PANTHER" id="PTHR30161">
    <property type="entry name" value="FLAGELLAR EXPORT PROTEIN, MEMBRANE FLHA SUBUNIT-RELATED"/>
    <property type="match status" value="1"/>
</dbReference>
<dbReference type="Gene3D" id="1.10.8.540">
    <property type="entry name" value="FHIPEP family, domain 3"/>
    <property type="match status" value="1"/>
</dbReference>
<gene>
    <name evidence="8" type="ORF">FMM08_16485</name>
</gene>
<protein>
    <submittedName>
        <fullName evidence="8">Flagellar biosynthesis protein FlhA</fullName>
    </submittedName>
</protein>
<dbReference type="PRINTS" id="PR00949">
    <property type="entry name" value="TYPE3IMAPROT"/>
</dbReference>
<organism evidence="8 9">
    <name type="scientific">Quadrisphaera setariae</name>
    <dbReference type="NCBI Taxonomy" id="2593304"/>
    <lineage>
        <taxon>Bacteria</taxon>
        <taxon>Bacillati</taxon>
        <taxon>Actinomycetota</taxon>
        <taxon>Actinomycetes</taxon>
        <taxon>Kineosporiales</taxon>
        <taxon>Kineosporiaceae</taxon>
        <taxon>Quadrisphaera</taxon>
    </lineage>
</organism>